<gene>
    <name evidence="3" type="ORF">AVDCRST_MAG58-2681</name>
</gene>
<protein>
    <submittedName>
        <fullName evidence="3">Uncharacterized protein</fullName>
    </submittedName>
</protein>
<keyword evidence="2" id="KW-0812">Transmembrane</keyword>
<dbReference type="AlphaFoldDB" id="A0A6J4R4T1"/>
<proteinExistence type="predicted"/>
<keyword evidence="2" id="KW-0472">Membrane</keyword>
<reference evidence="3" key="1">
    <citation type="submission" date="2020-02" db="EMBL/GenBank/DDBJ databases">
        <authorList>
            <person name="Meier V. D."/>
        </authorList>
    </citation>
    <scope>NUCLEOTIDE SEQUENCE</scope>
    <source>
        <strain evidence="3">AVDCRST_MAG58</strain>
    </source>
</reference>
<feature type="transmembrane region" description="Helical" evidence="2">
    <location>
        <begin position="38"/>
        <end position="55"/>
    </location>
</feature>
<sequence length="120" mass="12620">MSFILTAIGLLLLVVALAGIALGIYMAVEPKTRASGKLFAIWWVPGLAAASGVLMRDVVTFAIGIVCFLVAGAVMVLEDRSPRKVQVKGGLARGPGGNRHLDSERTTKKNRTQDSGRAAS</sequence>
<evidence type="ECO:0000256" key="2">
    <source>
        <dbReference type="SAM" id="Phobius"/>
    </source>
</evidence>
<organism evidence="3">
    <name type="scientific">uncultured Rubrobacteraceae bacterium</name>
    <dbReference type="NCBI Taxonomy" id="349277"/>
    <lineage>
        <taxon>Bacteria</taxon>
        <taxon>Bacillati</taxon>
        <taxon>Actinomycetota</taxon>
        <taxon>Rubrobacteria</taxon>
        <taxon>Rubrobacterales</taxon>
        <taxon>Rubrobacteraceae</taxon>
        <taxon>environmental samples</taxon>
    </lineage>
</organism>
<dbReference type="EMBL" id="CADCVF010000054">
    <property type="protein sequence ID" value="CAA9461470.1"/>
    <property type="molecule type" value="Genomic_DNA"/>
</dbReference>
<evidence type="ECO:0000313" key="3">
    <source>
        <dbReference type="EMBL" id="CAA9461470.1"/>
    </source>
</evidence>
<keyword evidence="2" id="KW-1133">Transmembrane helix</keyword>
<evidence type="ECO:0000256" key="1">
    <source>
        <dbReference type="SAM" id="MobiDB-lite"/>
    </source>
</evidence>
<feature type="transmembrane region" description="Helical" evidence="2">
    <location>
        <begin position="61"/>
        <end position="78"/>
    </location>
</feature>
<feature type="region of interest" description="Disordered" evidence="1">
    <location>
        <begin position="86"/>
        <end position="120"/>
    </location>
</feature>
<name>A0A6J4R4T1_9ACTN</name>
<accession>A0A6J4R4T1</accession>
<feature type="transmembrane region" description="Helical" evidence="2">
    <location>
        <begin position="6"/>
        <end position="26"/>
    </location>
</feature>
<feature type="compositionally biased region" description="Basic and acidic residues" evidence="1">
    <location>
        <begin position="99"/>
        <end position="114"/>
    </location>
</feature>